<name>A0ABS7C7F0_9BACL</name>
<gene>
    <name evidence="2" type="ORF">K0U00_22485</name>
</gene>
<keyword evidence="1" id="KW-0732">Signal</keyword>
<keyword evidence="3" id="KW-1185">Reference proteome</keyword>
<evidence type="ECO:0000313" key="3">
    <source>
        <dbReference type="Proteomes" id="UP001519887"/>
    </source>
</evidence>
<organism evidence="2 3">
    <name type="scientific">Paenibacillus sepulcri</name>
    <dbReference type="NCBI Taxonomy" id="359917"/>
    <lineage>
        <taxon>Bacteria</taxon>
        <taxon>Bacillati</taxon>
        <taxon>Bacillota</taxon>
        <taxon>Bacilli</taxon>
        <taxon>Bacillales</taxon>
        <taxon>Paenibacillaceae</taxon>
        <taxon>Paenibacillus</taxon>
    </lineage>
</organism>
<accession>A0ABS7C7F0</accession>
<dbReference type="PROSITE" id="PS51257">
    <property type="entry name" value="PROKAR_LIPOPROTEIN"/>
    <property type="match status" value="1"/>
</dbReference>
<comment type="caution">
    <text evidence="2">The sequence shown here is derived from an EMBL/GenBank/DDBJ whole genome shotgun (WGS) entry which is preliminary data.</text>
</comment>
<dbReference type="RefSeq" id="WP_210046498.1">
    <property type="nucleotide sequence ID" value="NZ_JBHLVU010000030.1"/>
</dbReference>
<evidence type="ECO:0000313" key="2">
    <source>
        <dbReference type="EMBL" id="MBW7456807.1"/>
    </source>
</evidence>
<dbReference type="EMBL" id="JAHZIK010000670">
    <property type="protein sequence ID" value="MBW7456807.1"/>
    <property type="molecule type" value="Genomic_DNA"/>
</dbReference>
<reference evidence="2 3" key="1">
    <citation type="submission" date="2021-07" db="EMBL/GenBank/DDBJ databases">
        <title>Paenibacillus radiodurans sp. nov., isolated from the southeastern edge of Tengger Desert.</title>
        <authorList>
            <person name="Zhang G."/>
        </authorList>
    </citation>
    <scope>NUCLEOTIDE SEQUENCE [LARGE SCALE GENOMIC DNA]</scope>
    <source>
        <strain evidence="2 3">CCM 7311</strain>
    </source>
</reference>
<feature type="chain" id="PRO_5045168202" description="Lipoprotein" evidence="1">
    <location>
        <begin position="23"/>
        <end position="117"/>
    </location>
</feature>
<protein>
    <recommendedName>
        <fullName evidence="4">Lipoprotein</fullName>
    </recommendedName>
</protein>
<feature type="signal peptide" evidence="1">
    <location>
        <begin position="1"/>
        <end position="22"/>
    </location>
</feature>
<evidence type="ECO:0008006" key="4">
    <source>
        <dbReference type="Google" id="ProtNLM"/>
    </source>
</evidence>
<dbReference type="Proteomes" id="UP001519887">
    <property type="component" value="Unassembled WGS sequence"/>
</dbReference>
<proteinExistence type="predicted"/>
<evidence type="ECO:0000256" key="1">
    <source>
        <dbReference type="SAM" id="SignalP"/>
    </source>
</evidence>
<sequence>MNRLAWAALVILSAIVLSSCSAISPSSSANWAYGFVVWNGDIFEDIKEEVAKDAIEQSIGEVKKYSDHEGTYGNGYSNLFKKGTKLYKIQGVDTEQFIAAESDGKYFKLKDNGKYGK</sequence>